<feature type="compositionally biased region" description="Low complexity" evidence="3">
    <location>
        <begin position="266"/>
        <end position="281"/>
    </location>
</feature>
<dbReference type="GO" id="GO:0000981">
    <property type="term" value="F:DNA-binding transcription factor activity, RNA polymerase II-specific"/>
    <property type="evidence" value="ECO:0000318"/>
    <property type="project" value="GO_Central"/>
</dbReference>
<keyword evidence="1 2" id="KW-0238">DNA-binding</keyword>
<proteinExistence type="predicted"/>
<dbReference type="SUPFAM" id="SSF46689">
    <property type="entry name" value="Homeodomain-like"/>
    <property type="match status" value="1"/>
</dbReference>
<dbReference type="SMART" id="SM00389">
    <property type="entry name" value="HOX"/>
    <property type="match status" value="1"/>
</dbReference>
<keyword evidence="1 2" id="KW-0371">Homeobox</keyword>
<dbReference type="PANTHER" id="PTHR46255">
    <property type="entry name" value="SHORT STATURE HOMEOBOX"/>
    <property type="match status" value="1"/>
</dbReference>
<dbReference type="VEuPathDB" id="FungiDB:CNK01980"/>
<feature type="compositionally biased region" description="Basic and acidic residues" evidence="3">
    <location>
        <begin position="229"/>
        <end position="238"/>
    </location>
</feature>
<keyword evidence="1 2" id="KW-0539">Nucleus</keyword>
<dbReference type="EMBL" id="AE017351">
    <property type="protein sequence ID" value="AAW46157.2"/>
    <property type="molecule type" value="Genomic_DNA"/>
</dbReference>
<feature type="compositionally biased region" description="Polar residues" evidence="3">
    <location>
        <begin position="25"/>
        <end position="35"/>
    </location>
</feature>
<feature type="region of interest" description="Disordered" evidence="3">
    <location>
        <begin position="1"/>
        <end position="342"/>
    </location>
</feature>
<feature type="compositionally biased region" description="Low complexity" evidence="3">
    <location>
        <begin position="63"/>
        <end position="73"/>
    </location>
</feature>
<feature type="compositionally biased region" description="Polar residues" evidence="3">
    <location>
        <begin position="241"/>
        <end position="260"/>
    </location>
</feature>
<feature type="region of interest" description="Disordered" evidence="3">
    <location>
        <begin position="454"/>
        <end position="516"/>
    </location>
</feature>
<organism evidence="5 6">
    <name type="scientific">Cryptococcus deneoformans (strain JEC21 / ATCC MYA-565)</name>
    <name type="common">Cryptococcus neoformans var. neoformans serotype D</name>
    <dbReference type="NCBI Taxonomy" id="214684"/>
    <lineage>
        <taxon>Eukaryota</taxon>
        <taxon>Fungi</taxon>
        <taxon>Dikarya</taxon>
        <taxon>Basidiomycota</taxon>
        <taxon>Agaricomycotina</taxon>
        <taxon>Tremellomycetes</taxon>
        <taxon>Tremellales</taxon>
        <taxon>Cryptococcaceae</taxon>
        <taxon>Cryptococcus</taxon>
        <taxon>Cryptococcus neoformans species complex</taxon>
    </lineage>
</organism>
<dbReference type="RefSeq" id="XP_024513720.1">
    <property type="nucleotide sequence ID" value="XM_024658063.1"/>
</dbReference>
<evidence type="ECO:0000313" key="6">
    <source>
        <dbReference type="Proteomes" id="UP000002149"/>
    </source>
</evidence>
<feature type="compositionally biased region" description="Polar residues" evidence="3">
    <location>
        <begin position="160"/>
        <end position="196"/>
    </location>
</feature>
<feature type="compositionally biased region" description="Basic and acidic residues" evidence="3">
    <location>
        <begin position="1"/>
        <end position="21"/>
    </location>
</feature>
<feature type="compositionally biased region" description="Low complexity" evidence="3">
    <location>
        <begin position="300"/>
        <end position="314"/>
    </location>
</feature>
<dbReference type="InterPro" id="IPR052631">
    <property type="entry name" value="Paired_homeobox_Bicoid"/>
</dbReference>
<feature type="compositionally biased region" description="Polar residues" evidence="3">
    <location>
        <begin position="576"/>
        <end position="587"/>
    </location>
</feature>
<evidence type="ECO:0000259" key="4">
    <source>
        <dbReference type="PROSITE" id="PS50071"/>
    </source>
</evidence>
<dbReference type="GeneID" id="3254572"/>
<feature type="region of interest" description="Disordered" evidence="3">
    <location>
        <begin position="727"/>
        <end position="772"/>
    </location>
</feature>
<dbReference type="OrthoDB" id="6159439at2759"/>
<keyword evidence="6" id="KW-1185">Reference proteome</keyword>
<dbReference type="HOGENOM" id="CLU_022255_0_0_1"/>
<reference evidence="5 6" key="1">
    <citation type="journal article" date="2005" name="Science">
        <title>The genome of the basidiomycetous yeast and human pathogen Cryptococcus neoformans.</title>
        <authorList>
            <person name="Loftus B.J."/>
            <person name="Fung E."/>
            <person name="Roncaglia P."/>
            <person name="Rowley D."/>
            <person name="Amedeo P."/>
            <person name="Bruno D."/>
            <person name="Vamathevan J."/>
            <person name="Miranda M."/>
            <person name="Anderson I.J."/>
            <person name="Fraser J.A."/>
            <person name="Allen J.E."/>
            <person name="Bosdet I.E."/>
            <person name="Brent M.R."/>
            <person name="Chiu R."/>
            <person name="Doering T.L."/>
            <person name="Donlin M.J."/>
            <person name="D'Souza C.A."/>
            <person name="Fox D.S."/>
            <person name="Grinberg V."/>
            <person name="Fu J."/>
            <person name="Fukushima M."/>
            <person name="Haas B.J."/>
            <person name="Huang J.C."/>
            <person name="Janbon G."/>
            <person name="Jones S.J."/>
            <person name="Koo H.L."/>
            <person name="Krzywinski M.I."/>
            <person name="Kwon-Chung J.K."/>
            <person name="Lengeler K.B."/>
            <person name="Maiti R."/>
            <person name="Marra M.A."/>
            <person name="Marra R.E."/>
            <person name="Mathewson C.A."/>
            <person name="Mitchell T.G."/>
            <person name="Pertea M."/>
            <person name="Riggs F.R."/>
            <person name="Salzberg S.L."/>
            <person name="Schein J.E."/>
            <person name="Shvartsbeyn A."/>
            <person name="Shin H."/>
            <person name="Shumway M."/>
            <person name="Specht C.A."/>
            <person name="Suh B.B."/>
            <person name="Tenney A."/>
            <person name="Utterback T.R."/>
            <person name="Wickes B.L."/>
            <person name="Wortman J.R."/>
            <person name="Wye N.H."/>
            <person name="Kronstad J.W."/>
            <person name="Lodge J.K."/>
            <person name="Heitman J."/>
            <person name="Davis R.W."/>
            <person name="Fraser C.M."/>
            <person name="Hyman R.W."/>
        </authorList>
    </citation>
    <scope>NUCLEOTIDE SEQUENCE [LARGE SCALE GENOMIC DNA]</scope>
    <source>
        <strain evidence="6">JEC21 / ATCC MYA-565</strain>
    </source>
</reference>
<sequence>MDGDRYSRPLSDDLQHSDLRPSDPSLYSNQVQTYPRESWREPNMAFQYPSGPSSYRHHPSSWPPSSSSSPSSSFGRETRFPLPSSGRSSYLAPPPLAPYVAPSTGRFVPPFHEQPLNSDDRHPTLRVDGHSSAFVQRPSPEHGATAAEGESHSLPPLRSASGSYSYENTAYSPRTGEAYSSSQKPTMTQFSKLTTGEQEKVNAGLPPPHEVEVSPQGCQSELVTSSTSERTRTGRTRPDSLANTANQSIQQAPATFSSYCRRTKSRSLSQSSQPSQNSRLSHQSRRSSHSQAEPMSREYSVSSNESSHAAGSAAPSEDLYSKKAPLPGKRRGREKKKRTRALMTHLQQAGLMRLWKKTKFPTSGDREALGQEIGLTSRQVQVWFQNQRQKSRKALLENGGIPEGEDPADYEDLQKSPRSRRLSMDREENVLPWIGVRNEPSGSAYDRTGANIGLQSEDQNLHKPKGGLDPLNELSNRNSMSPHRRSRYYSGADSYPAHHVTSSNPYQSPRPLRPHTYPYHHPPPFPSTISWQHAQYPSVSESPRSTTGSFFFGDSHYSHIPYDASALPGGHRRTSEGTSSSQTTMVSQPFEPQPARTQQRNEHLYYRRRSVCPEHLSTVGSPIGVPSSMPATSSHATFMRGADAPSFSGQASACSDSSEYSTRPRSNTWLGLPPLRKHLNSSQATDAVASHLPPTLARVAISGPIDGSEELPAIALGMTMDKDPHTFVTGEEAGSPRKRSSFWGAEGRRVRSRGREVEGDNKVSVNWDTAPL</sequence>
<evidence type="ECO:0000256" key="3">
    <source>
        <dbReference type="SAM" id="MobiDB-lite"/>
    </source>
</evidence>
<dbReference type="PaxDb" id="214684-Q5K9G9"/>
<feature type="compositionally biased region" description="Polar residues" evidence="3">
    <location>
        <begin position="763"/>
        <end position="772"/>
    </location>
</feature>
<dbReference type="InParanoid" id="Q5K9G9"/>
<dbReference type="GO" id="GO:1990837">
    <property type="term" value="F:sequence-specific double-stranded DNA binding"/>
    <property type="evidence" value="ECO:0000318"/>
    <property type="project" value="GO_Central"/>
</dbReference>
<dbReference type="Pfam" id="PF00046">
    <property type="entry name" value="Homeodomain"/>
    <property type="match status" value="1"/>
</dbReference>
<gene>
    <name evidence="5" type="ordered locus">CNK01980</name>
</gene>
<dbReference type="CDD" id="cd00086">
    <property type="entry name" value="homeodomain"/>
    <property type="match status" value="1"/>
</dbReference>
<dbReference type="AlphaFoldDB" id="Q5K9G9"/>
<name>Q5K9G9_CRYD1</name>
<feature type="region of interest" description="Disordered" evidence="3">
    <location>
        <begin position="396"/>
        <end position="424"/>
    </location>
</feature>
<dbReference type="PROSITE" id="PS50071">
    <property type="entry name" value="HOMEOBOX_2"/>
    <property type="match status" value="1"/>
</dbReference>
<evidence type="ECO:0000313" key="5">
    <source>
        <dbReference type="EMBL" id="AAW46157.2"/>
    </source>
</evidence>
<evidence type="ECO:0000256" key="2">
    <source>
        <dbReference type="RuleBase" id="RU000682"/>
    </source>
</evidence>
<accession>Q5K9G9</accession>
<dbReference type="GO" id="GO:0006357">
    <property type="term" value="P:regulation of transcription by RNA polymerase II"/>
    <property type="evidence" value="ECO:0000318"/>
    <property type="project" value="GO_Central"/>
</dbReference>
<dbReference type="GO" id="GO:0005634">
    <property type="term" value="C:nucleus"/>
    <property type="evidence" value="ECO:0000318"/>
    <property type="project" value="GO_Central"/>
</dbReference>
<protein>
    <recommendedName>
        <fullName evidence="4">Homeobox domain-containing protein</fullName>
    </recommendedName>
</protein>
<dbReference type="Proteomes" id="UP000002149">
    <property type="component" value="Chromosome 11"/>
</dbReference>
<dbReference type="Gene3D" id="1.10.10.60">
    <property type="entry name" value="Homeodomain-like"/>
    <property type="match status" value="1"/>
</dbReference>
<dbReference type="InterPro" id="IPR009057">
    <property type="entry name" value="Homeodomain-like_sf"/>
</dbReference>
<feature type="domain" description="Homeobox" evidence="4">
    <location>
        <begin position="334"/>
        <end position="394"/>
    </location>
</feature>
<dbReference type="KEGG" id="cne:CNK01980"/>
<dbReference type="InterPro" id="IPR001356">
    <property type="entry name" value="HD"/>
</dbReference>
<feature type="compositionally biased region" description="Basic and acidic residues" evidence="3">
    <location>
        <begin position="746"/>
        <end position="761"/>
    </location>
</feature>
<comment type="subcellular location">
    <subcellularLocation>
        <location evidence="1 2">Nucleus</location>
    </subcellularLocation>
</comment>
<feature type="region of interest" description="Disordered" evidence="3">
    <location>
        <begin position="568"/>
        <end position="600"/>
    </location>
</feature>
<feature type="compositionally biased region" description="Basic and acidic residues" evidence="3">
    <location>
        <begin position="118"/>
        <end position="129"/>
    </location>
</feature>
<evidence type="ECO:0000256" key="1">
    <source>
        <dbReference type="PROSITE-ProRule" id="PRU00108"/>
    </source>
</evidence>
<feature type="compositionally biased region" description="Basic residues" evidence="3">
    <location>
        <begin position="328"/>
        <end position="340"/>
    </location>
</feature>
<feature type="DNA-binding region" description="Homeobox" evidence="1">
    <location>
        <begin position="336"/>
        <end position="395"/>
    </location>
</feature>
<dbReference type="PANTHER" id="PTHR46255:SF3">
    <property type="entry name" value="HOMEOBOX DOMAIN-CONTAINING PROTEIN"/>
    <property type="match status" value="1"/>
</dbReference>